<protein>
    <recommendedName>
        <fullName evidence="3">HEPN/RES N-terminal domain-containing protein</fullName>
    </recommendedName>
</protein>
<dbReference type="Proteomes" id="UP001055102">
    <property type="component" value="Unassembled WGS sequence"/>
</dbReference>
<accession>A0ABQ4SUT5</accession>
<keyword evidence="2" id="KW-1185">Reference proteome</keyword>
<evidence type="ECO:0000313" key="2">
    <source>
        <dbReference type="Proteomes" id="UP001055102"/>
    </source>
</evidence>
<evidence type="ECO:0000313" key="1">
    <source>
        <dbReference type="EMBL" id="GJE06867.1"/>
    </source>
</evidence>
<gene>
    <name evidence="1" type="ORF">AOPFMNJM_2189</name>
</gene>
<sequence length="158" mass="17551">MSEEIGYSITIGGSITKAQWKRFYVKFRNGDYDYPNLDRDPGTNRLTDCGSCSYGDTSDLRALCRECGLAYEAQADAKYEYDGEFFCWFPGMAAEMEAFGTQDGRPAILIEDLVKVANAGTDFREFARGFEPLVRPVPPLLIGGEPLTESNASCLHDD</sequence>
<dbReference type="EMBL" id="BPQR01000036">
    <property type="protein sequence ID" value="GJE06867.1"/>
    <property type="molecule type" value="Genomic_DNA"/>
</dbReference>
<proteinExistence type="predicted"/>
<comment type="caution">
    <text evidence="1">The sequence shown here is derived from an EMBL/GenBank/DDBJ whole genome shotgun (WGS) entry which is preliminary data.</text>
</comment>
<dbReference type="RefSeq" id="WP_238275796.1">
    <property type="nucleotide sequence ID" value="NZ_BPQR01000036.1"/>
</dbReference>
<name>A0ABQ4SUT5_9HYPH</name>
<organism evidence="1 2">
    <name type="scientific">Methylobacterium jeotgali</name>
    <dbReference type="NCBI Taxonomy" id="381630"/>
    <lineage>
        <taxon>Bacteria</taxon>
        <taxon>Pseudomonadati</taxon>
        <taxon>Pseudomonadota</taxon>
        <taxon>Alphaproteobacteria</taxon>
        <taxon>Hyphomicrobiales</taxon>
        <taxon>Methylobacteriaceae</taxon>
        <taxon>Methylobacterium</taxon>
    </lineage>
</organism>
<reference evidence="1" key="2">
    <citation type="submission" date="2021-08" db="EMBL/GenBank/DDBJ databases">
        <authorList>
            <person name="Tani A."/>
            <person name="Ola A."/>
            <person name="Ogura Y."/>
            <person name="Katsura K."/>
            <person name="Hayashi T."/>
        </authorList>
    </citation>
    <scope>NUCLEOTIDE SEQUENCE</scope>
    <source>
        <strain evidence="1">LMG 23639</strain>
    </source>
</reference>
<evidence type="ECO:0008006" key="3">
    <source>
        <dbReference type="Google" id="ProtNLM"/>
    </source>
</evidence>
<reference evidence="1" key="1">
    <citation type="journal article" date="2021" name="Front. Microbiol.">
        <title>Comprehensive Comparative Genomics and Phenotyping of Methylobacterium Species.</title>
        <authorList>
            <person name="Alessa O."/>
            <person name="Ogura Y."/>
            <person name="Fujitani Y."/>
            <person name="Takami H."/>
            <person name="Hayashi T."/>
            <person name="Sahin N."/>
            <person name="Tani A."/>
        </authorList>
    </citation>
    <scope>NUCLEOTIDE SEQUENCE</scope>
    <source>
        <strain evidence="1">LMG 23639</strain>
    </source>
</reference>